<dbReference type="PANTHER" id="PTHR12549">
    <property type="entry name" value="JMJC DOMAIN-CONTAINING HISTONE DEMETHYLATION PROTEIN"/>
    <property type="match status" value="1"/>
</dbReference>
<comment type="caution">
    <text evidence="6">The sequence shown here is derived from an EMBL/GenBank/DDBJ whole genome shotgun (WGS) entry which is preliminary data.</text>
</comment>
<dbReference type="Proteomes" id="UP000824890">
    <property type="component" value="Unassembled WGS sequence"/>
</dbReference>
<comment type="similarity">
    <text evidence="2">Belongs to the JARID1 histone demethylase family.</text>
</comment>
<gene>
    <name evidence="6" type="ORF">HID58_084073</name>
</gene>
<evidence type="ECO:0000256" key="1">
    <source>
        <dbReference type="ARBA" id="ARBA00004123"/>
    </source>
</evidence>
<feature type="chain" id="PRO_5045788716" evidence="5">
    <location>
        <begin position="20"/>
        <end position="174"/>
    </location>
</feature>
<protein>
    <submittedName>
        <fullName evidence="6">Uncharacterized protein</fullName>
    </submittedName>
</protein>
<evidence type="ECO:0000256" key="2">
    <source>
        <dbReference type="ARBA" id="ARBA00006801"/>
    </source>
</evidence>
<proteinExistence type="inferred from homology"/>
<dbReference type="PANTHER" id="PTHR12549:SF33">
    <property type="entry name" value="LYSINE-SPECIFIC DEMETHYLASE JMJ27"/>
    <property type="match status" value="1"/>
</dbReference>
<comment type="subcellular location">
    <subcellularLocation>
        <location evidence="1">Nucleus</location>
    </subcellularLocation>
</comment>
<accession>A0ABQ7XIM5</accession>
<evidence type="ECO:0000256" key="3">
    <source>
        <dbReference type="ARBA" id="ARBA00022723"/>
    </source>
</evidence>
<keyword evidence="3" id="KW-0479">Metal-binding</keyword>
<evidence type="ECO:0000313" key="7">
    <source>
        <dbReference type="Proteomes" id="UP000824890"/>
    </source>
</evidence>
<organism evidence="6 7">
    <name type="scientific">Brassica napus</name>
    <name type="common">Rape</name>
    <dbReference type="NCBI Taxonomy" id="3708"/>
    <lineage>
        <taxon>Eukaryota</taxon>
        <taxon>Viridiplantae</taxon>
        <taxon>Streptophyta</taxon>
        <taxon>Embryophyta</taxon>
        <taxon>Tracheophyta</taxon>
        <taxon>Spermatophyta</taxon>
        <taxon>Magnoliopsida</taxon>
        <taxon>eudicotyledons</taxon>
        <taxon>Gunneridae</taxon>
        <taxon>Pentapetalae</taxon>
        <taxon>rosids</taxon>
        <taxon>malvids</taxon>
        <taxon>Brassicales</taxon>
        <taxon>Brassicaceae</taxon>
        <taxon>Brassiceae</taxon>
        <taxon>Brassica</taxon>
    </lineage>
</organism>
<dbReference type="EMBL" id="JAGKQM010000019">
    <property type="protein sequence ID" value="KAH0855812.1"/>
    <property type="molecule type" value="Genomic_DNA"/>
</dbReference>
<dbReference type="Gene3D" id="2.60.120.650">
    <property type="entry name" value="Cupin"/>
    <property type="match status" value="1"/>
</dbReference>
<sequence>MVMLKTILLIFSRIGTCYSQKRSGEDIWTKLGTNGYVEGNEFKEEAKSGYGFAWTGLRLVNQILYVFAFLRRKLITIPFSLVEINIHQFFDGYLKGRMHCNGWPEMLKLKDWPPSSSFEERLPTKSGILNLTARLRERFKLNRGDSVTKLHWDTTDSVRAHILLSILCRYVLSD</sequence>
<evidence type="ECO:0000256" key="5">
    <source>
        <dbReference type="SAM" id="SignalP"/>
    </source>
</evidence>
<keyword evidence="7" id="KW-1185">Reference proteome</keyword>
<evidence type="ECO:0000256" key="4">
    <source>
        <dbReference type="ARBA" id="ARBA00023242"/>
    </source>
</evidence>
<evidence type="ECO:0000313" key="6">
    <source>
        <dbReference type="EMBL" id="KAH0855812.1"/>
    </source>
</evidence>
<keyword evidence="5" id="KW-0732">Signal</keyword>
<keyword evidence="4" id="KW-0539">Nucleus</keyword>
<feature type="signal peptide" evidence="5">
    <location>
        <begin position="1"/>
        <end position="19"/>
    </location>
</feature>
<dbReference type="InterPro" id="IPR045109">
    <property type="entry name" value="LSDs-like"/>
</dbReference>
<reference evidence="6 7" key="1">
    <citation type="submission" date="2021-05" db="EMBL/GenBank/DDBJ databases">
        <title>Genome Assembly of Synthetic Allotetraploid Brassica napus Reveals Homoeologous Exchanges between Subgenomes.</title>
        <authorList>
            <person name="Davis J.T."/>
        </authorList>
    </citation>
    <scope>NUCLEOTIDE SEQUENCE [LARGE SCALE GENOMIC DNA]</scope>
    <source>
        <strain evidence="7">cv. Da-Ae</strain>
        <tissue evidence="6">Seedling</tissue>
    </source>
</reference>
<name>A0ABQ7XIM5_BRANA</name>